<name>A0A6L5QJH8_9BURK</name>
<dbReference type="Proteomes" id="UP000481037">
    <property type="component" value="Unassembled WGS sequence"/>
</dbReference>
<dbReference type="PANTHER" id="PTHR24216">
    <property type="entry name" value="PAXILLIN-RELATED"/>
    <property type="match status" value="1"/>
</dbReference>
<dbReference type="PANTHER" id="PTHR24216:SF65">
    <property type="entry name" value="PAXILLIN-LIKE PROTEIN 1"/>
    <property type="match status" value="1"/>
</dbReference>
<dbReference type="EMBL" id="WKJM01000016">
    <property type="protein sequence ID" value="MRX09943.1"/>
    <property type="molecule type" value="Genomic_DNA"/>
</dbReference>
<reference evidence="2 3" key="1">
    <citation type="submission" date="2019-11" db="EMBL/GenBank/DDBJ databases">
        <title>Novel species isolated from a subtropical stream in China.</title>
        <authorList>
            <person name="Lu H."/>
        </authorList>
    </citation>
    <scope>NUCLEOTIDE SEQUENCE [LARGE SCALE GENOMIC DNA]</scope>
    <source>
        <strain evidence="2 3">FT25W</strain>
    </source>
</reference>
<proteinExistence type="predicted"/>
<evidence type="ECO:0000256" key="1">
    <source>
        <dbReference type="SAM" id="MobiDB-lite"/>
    </source>
</evidence>
<evidence type="ECO:0000313" key="2">
    <source>
        <dbReference type="EMBL" id="MRX09943.1"/>
    </source>
</evidence>
<feature type="region of interest" description="Disordered" evidence="1">
    <location>
        <begin position="421"/>
        <end position="447"/>
    </location>
</feature>
<dbReference type="RefSeq" id="WP_154366081.1">
    <property type="nucleotide sequence ID" value="NZ_WKJM01000016.1"/>
</dbReference>
<feature type="compositionally biased region" description="Basic and acidic residues" evidence="1">
    <location>
        <begin position="428"/>
        <end position="442"/>
    </location>
</feature>
<dbReference type="AlphaFoldDB" id="A0A6L5QJH8"/>
<feature type="region of interest" description="Disordered" evidence="1">
    <location>
        <begin position="109"/>
        <end position="153"/>
    </location>
</feature>
<gene>
    <name evidence="2" type="ORF">GJ697_19065</name>
</gene>
<organism evidence="2 3">
    <name type="scientific">Duganella alba</name>
    <dbReference type="NCBI Taxonomy" id="2666081"/>
    <lineage>
        <taxon>Bacteria</taxon>
        <taxon>Pseudomonadati</taxon>
        <taxon>Pseudomonadota</taxon>
        <taxon>Betaproteobacteria</taxon>
        <taxon>Burkholderiales</taxon>
        <taxon>Oxalobacteraceae</taxon>
        <taxon>Telluria group</taxon>
        <taxon>Duganella</taxon>
    </lineage>
</organism>
<protein>
    <submittedName>
        <fullName evidence="2">Uncharacterized protein</fullName>
    </submittedName>
</protein>
<feature type="compositionally biased region" description="Pro residues" evidence="1">
    <location>
        <begin position="112"/>
        <end position="148"/>
    </location>
</feature>
<sequence>MNDLCNKKWEGGSLVINCCIVRDPRTKLPTVLTLVDKDSPPGSNYQHLLAGEDVVQISHQFPSGCRVNGRFQKRIHLHHDGTGHVGVWADLKYGVRPLQEFEGFLALCTTAPLPPDPPDPPVPPDPPLPPDPPFPPVPPDPPVPPEPPVDQLASPLMPIVGSARDELFPYIYMRKWPQPSPQDVAQCFVSYVPSTPADGLYAALLAATTRQGKEALAVRYIEGDLLKGQYIAGPAQLVGRAALLPEALLLMSAWLEQPTACPAPSLRHQLATLFGVDDAAAMRAALADAAYTGEIAQLWQSYFALVIVLGYHRPWLESVANMLVANHALDYLFQVEPGEPIEPVLPPLTPAPVRRLLMATIVLPAPVFPLPPAVAGPAGPGGWIEPYAIGDLHMVRQRLLRYEVGEIAHIENVMRGERKEIGRRRVQRQHDSRHNADSRAELQDNQAADQRNSLYEEMRATVADQSVANLYQDFTSSYGPPTLATLNGMWTQQTLGGRLPAIHDATRYAQELLNRTVGRITRTVSQARTSSTLNQTEESVSSLIDNSAGNGKLMAVYRWLNKVYEADVVNYGKRLLVEFMVVRPASDFIHSQQRLDGASFARPPTLAQAQVLSFQDIQSDNYAALAALYGACDVEPPPPATRMVSATLRSGDEKLVPLPDGYSAAGAQINYLVSAADLPAPVVLVGTQKFENGVAPDSPSYGQQNAMPVSVSAYLDAFPAPPAPTPLPPAPTPAPAPAVGYAAAVAGPAAVAVPPVTDPAPPPVSPLPPPKPDALVNVAIVCDVGATLMDDWRIRTYGALERAYQAQLQRYTELGAARNSWRGPVRSQLANRDIERGALRRGCTRLLMERYLERTGGMDFGETGPAPSEFDVNEPRYLQFFDELFEWREMSYRWYGDLGGGAIGRDDPGAGEDAQFTAFLNADMARVMLPVRPERMLALLYFLSSGMVWDGDNRHAPVNQSDLAVVGDLKQARMEGELAPPPRRVGDSWEVLVPTTMQVLGEAL</sequence>
<accession>A0A6L5QJH8</accession>
<comment type="caution">
    <text evidence="2">The sequence shown here is derived from an EMBL/GenBank/DDBJ whole genome shotgun (WGS) entry which is preliminary data.</text>
</comment>
<keyword evidence="3" id="KW-1185">Reference proteome</keyword>
<evidence type="ECO:0000313" key="3">
    <source>
        <dbReference type="Proteomes" id="UP000481037"/>
    </source>
</evidence>